<evidence type="ECO:0000256" key="4">
    <source>
        <dbReference type="ARBA" id="ARBA00022960"/>
    </source>
</evidence>
<feature type="signal peptide" evidence="8">
    <location>
        <begin position="1"/>
        <end position="29"/>
    </location>
</feature>
<evidence type="ECO:0000256" key="8">
    <source>
        <dbReference type="SAM" id="SignalP"/>
    </source>
</evidence>
<name>A0A916TR06_9SPHN</name>
<feature type="active site" description="Nucleophile" evidence="7">
    <location>
        <position position="377"/>
    </location>
</feature>
<dbReference type="EMBL" id="BMHK01000007">
    <property type="protein sequence ID" value="GGB96364.1"/>
    <property type="molecule type" value="Genomic_DNA"/>
</dbReference>
<accession>A0A916TR06</accession>
<dbReference type="CDD" id="cd16913">
    <property type="entry name" value="YkuD_like"/>
    <property type="match status" value="1"/>
</dbReference>
<evidence type="ECO:0000256" key="5">
    <source>
        <dbReference type="ARBA" id="ARBA00022984"/>
    </source>
</evidence>
<proteinExistence type="inferred from homology"/>
<evidence type="ECO:0000313" key="10">
    <source>
        <dbReference type="EMBL" id="GGB96364.1"/>
    </source>
</evidence>
<dbReference type="SUPFAM" id="SSF141523">
    <property type="entry name" value="L,D-transpeptidase catalytic domain-like"/>
    <property type="match status" value="1"/>
</dbReference>
<evidence type="ECO:0000256" key="3">
    <source>
        <dbReference type="ARBA" id="ARBA00022679"/>
    </source>
</evidence>
<sequence length="439" mass="48928">MIFRQCSRGLVSAALFSALVIAISGQAHAQAEAEQVAASREAVVASAIAREAGGKIGKFYKSRDYRPIWIDGDLIGSDSQVLLRYLDDAGLDGLRTSRYDPDDLREDIARADSHDARDLAEAEVALSKAFVRYVEDMRRTRDVGMEFVGDELKPPRLSDDAILRVATRKDFSRYLANMGWMSPHYTRMRELLRSALANGVDTRVVETVRLNLERARVLPSADVRHIVVDAATARLWYYQDGEEAGTMRVVVGAPETQTPMLAGRINYAIVNPYWNVPDYLTRSNVARKILAGRTLESMHMQVLSDWSANPRVIDPATVDWQAVAAGQQDVRVRELPGPWNSMGKVKFVFPNDHGIYLHDTPNTDLLRKAGRHLSNGCIRLEKAAELGKWMLGKPVTTKSKEPEQAIALPAPVPVYLTYLTATTAKKRVALLDDVYGHDR</sequence>
<comment type="caution">
    <text evidence="10">The sequence shown here is derived from an EMBL/GenBank/DDBJ whole genome shotgun (WGS) entry which is preliminary data.</text>
</comment>
<dbReference type="PROSITE" id="PS52029">
    <property type="entry name" value="LD_TPASE"/>
    <property type="match status" value="1"/>
</dbReference>
<dbReference type="Pfam" id="PF03734">
    <property type="entry name" value="YkuD"/>
    <property type="match status" value="1"/>
</dbReference>
<dbReference type="GO" id="GO:0008360">
    <property type="term" value="P:regulation of cell shape"/>
    <property type="evidence" value="ECO:0007669"/>
    <property type="project" value="UniProtKB-UniRule"/>
</dbReference>
<keyword evidence="3" id="KW-0808">Transferase</keyword>
<dbReference type="RefSeq" id="WP_188769799.1">
    <property type="nucleotide sequence ID" value="NZ_BMHK01000007.1"/>
</dbReference>
<dbReference type="InterPro" id="IPR005490">
    <property type="entry name" value="LD_TPept_cat_dom"/>
</dbReference>
<reference evidence="10" key="2">
    <citation type="submission" date="2020-09" db="EMBL/GenBank/DDBJ databases">
        <authorList>
            <person name="Sun Q."/>
            <person name="Zhou Y."/>
        </authorList>
    </citation>
    <scope>NUCLEOTIDE SEQUENCE</scope>
    <source>
        <strain evidence="10">CGMCC 1.15095</strain>
    </source>
</reference>
<dbReference type="InterPro" id="IPR052905">
    <property type="entry name" value="LD-transpeptidase_YkuD-like"/>
</dbReference>
<evidence type="ECO:0000256" key="7">
    <source>
        <dbReference type="PROSITE-ProRule" id="PRU01373"/>
    </source>
</evidence>
<keyword evidence="8" id="KW-0732">Signal</keyword>
<dbReference type="InterPro" id="IPR045380">
    <property type="entry name" value="LD_TPept_scaffold_dom"/>
</dbReference>
<evidence type="ECO:0000256" key="2">
    <source>
        <dbReference type="ARBA" id="ARBA00005992"/>
    </source>
</evidence>
<evidence type="ECO:0000256" key="6">
    <source>
        <dbReference type="ARBA" id="ARBA00023316"/>
    </source>
</evidence>
<keyword evidence="11" id="KW-1185">Reference proteome</keyword>
<dbReference type="AlphaFoldDB" id="A0A916TR06"/>
<dbReference type="GO" id="GO:0009252">
    <property type="term" value="P:peptidoglycan biosynthetic process"/>
    <property type="evidence" value="ECO:0007669"/>
    <property type="project" value="UniProtKB-KW"/>
</dbReference>
<keyword evidence="4 7" id="KW-0133">Cell shape</keyword>
<protein>
    <recommendedName>
        <fullName evidence="9">L,D-TPase catalytic domain-containing protein</fullName>
    </recommendedName>
</protein>
<dbReference type="Gene3D" id="2.40.440.10">
    <property type="entry name" value="L,D-transpeptidase catalytic domain-like"/>
    <property type="match status" value="1"/>
</dbReference>
<dbReference type="PANTHER" id="PTHR41533">
    <property type="entry name" value="L,D-TRANSPEPTIDASE HI_1667-RELATED"/>
    <property type="match status" value="1"/>
</dbReference>
<dbReference type="GO" id="GO:0016740">
    <property type="term" value="F:transferase activity"/>
    <property type="evidence" value="ECO:0007669"/>
    <property type="project" value="UniProtKB-KW"/>
</dbReference>
<comment type="pathway">
    <text evidence="1 7">Cell wall biogenesis; peptidoglycan biosynthesis.</text>
</comment>
<organism evidence="10 11">
    <name type="scientific">Novosphingobium endophyticum</name>
    <dbReference type="NCBI Taxonomy" id="1955250"/>
    <lineage>
        <taxon>Bacteria</taxon>
        <taxon>Pseudomonadati</taxon>
        <taxon>Pseudomonadota</taxon>
        <taxon>Alphaproteobacteria</taxon>
        <taxon>Sphingomonadales</taxon>
        <taxon>Sphingomonadaceae</taxon>
        <taxon>Novosphingobium</taxon>
    </lineage>
</organism>
<gene>
    <name evidence="10" type="ORF">GCM10011494_13550</name>
</gene>
<dbReference type="GO" id="GO:0071555">
    <property type="term" value="P:cell wall organization"/>
    <property type="evidence" value="ECO:0007669"/>
    <property type="project" value="UniProtKB-UniRule"/>
</dbReference>
<evidence type="ECO:0000259" key="9">
    <source>
        <dbReference type="PROSITE" id="PS52029"/>
    </source>
</evidence>
<evidence type="ECO:0000256" key="1">
    <source>
        <dbReference type="ARBA" id="ARBA00004752"/>
    </source>
</evidence>
<comment type="similarity">
    <text evidence="2">Belongs to the YkuD family.</text>
</comment>
<dbReference type="Pfam" id="PF20142">
    <property type="entry name" value="Scaffold"/>
    <property type="match status" value="1"/>
</dbReference>
<dbReference type="PANTHER" id="PTHR41533:SF2">
    <property type="entry name" value="BLR7131 PROTEIN"/>
    <property type="match status" value="1"/>
</dbReference>
<keyword evidence="6 7" id="KW-0961">Cell wall biogenesis/degradation</keyword>
<dbReference type="InterPro" id="IPR038063">
    <property type="entry name" value="Transpep_catalytic_dom"/>
</dbReference>
<feature type="domain" description="L,D-TPase catalytic" evidence="9">
    <location>
        <begin position="224"/>
        <end position="398"/>
    </location>
</feature>
<feature type="active site" description="Proton donor/acceptor" evidence="7">
    <location>
        <position position="358"/>
    </location>
</feature>
<feature type="chain" id="PRO_5038104679" description="L,D-TPase catalytic domain-containing protein" evidence="8">
    <location>
        <begin position="30"/>
        <end position="439"/>
    </location>
</feature>
<dbReference type="Proteomes" id="UP000608154">
    <property type="component" value="Unassembled WGS sequence"/>
</dbReference>
<dbReference type="GO" id="GO:0004180">
    <property type="term" value="F:carboxypeptidase activity"/>
    <property type="evidence" value="ECO:0007669"/>
    <property type="project" value="UniProtKB-ARBA"/>
</dbReference>
<reference evidence="10" key="1">
    <citation type="journal article" date="2014" name="Int. J. Syst. Evol. Microbiol.">
        <title>Complete genome sequence of Corynebacterium casei LMG S-19264T (=DSM 44701T), isolated from a smear-ripened cheese.</title>
        <authorList>
            <consortium name="US DOE Joint Genome Institute (JGI-PGF)"/>
            <person name="Walter F."/>
            <person name="Albersmeier A."/>
            <person name="Kalinowski J."/>
            <person name="Ruckert C."/>
        </authorList>
    </citation>
    <scope>NUCLEOTIDE SEQUENCE</scope>
    <source>
        <strain evidence="10">CGMCC 1.15095</strain>
    </source>
</reference>
<evidence type="ECO:0000313" key="11">
    <source>
        <dbReference type="Proteomes" id="UP000608154"/>
    </source>
</evidence>
<keyword evidence="5 7" id="KW-0573">Peptidoglycan synthesis</keyword>